<sequence>MSRSLKETNFHGTPMFPLQIYSHKDKNGFYSVTAHWHEELEFLYIEEGTMRGIISGTPYEMKAGEFYFINSGELHELSAHNHSLHHAIVFDPKLLNFDLYDACQHNFIQPITQKKLLFPNNISNALSQKERESLRQLFLAMIYNYHHPERCALLKIKICLLQILELCFRTEILIQNQTTGKQLSSINQLKEVLDFIRSHYAEEITLKELADIACMSPTYFCRYFHQEMGKTPFAFLNEYRIKKAAILLDDSSLSVSDIAINCGFDNISYFIRKFKEYQGITPKKYRSRKMPE</sequence>
<dbReference type="RefSeq" id="WP_130096728.1">
    <property type="nucleotide sequence ID" value="NZ_JAAINY010000010.1"/>
</dbReference>
<dbReference type="CDD" id="cd02208">
    <property type="entry name" value="cupin_RmlC-like"/>
    <property type="match status" value="1"/>
</dbReference>
<dbReference type="Pfam" id="PF07883">
    <property type="entry name" value="Cupin_2"/>
    <property type="match status" value="1"/>
</dbReference>
<dbReference type="InterPro" id="IPR037923">
    <property type="entry name" value="HTH-like"/>
</dbReference>
<feature type="domain" description="HTH araC/xylS-type" evidence="4">
    <location>
        <begin position="190"/>
        <end position="288"/>
    </location>
</feature>
<evidence type="ECO:0000259" key="4">
    <source>
        <dbReference type="PROSITE" id="PS01124"/>
    </source>
</evidence>
<dbReference type="PRINTS" id="PR00032">
    <property type="entry name" value="HTHARAC"/>
</dbReference>
<keyword evidence="3" id="KW-0804">Transcription</keyword>
<dbReference type="Pfam" id="PF12833">
    <property type="entry name" value="HTH_18"/>
    <property type="match status" value="1"/>
</dbReference>
<comment type="caution">
    <text evidence="5">The sequence shown here is derived from an EMBL/GenBank/DDBJ whole genome shotgun (WGS) entry which is preliminary data.</text>
</comment>
<evidence type="ECO:0000256" key="2">
    <source>
        <dbReference type="ARBA" id="ARBA00023125"/>
    </source>
</evidence>
<keyword evidence="2" id="KW-0238">DNA-binding</keyword>
<dbReference type="AlphaFoldDB" id="A0A6L8S0L6"/>
<accession>A0A6L8S0L6</accession>
<dbReference type="SUPFAM" id="SSF46689">
    <property type="entry name" value="Homeodomain-like"/>
    <property type="match status" value="2"/>
</dbReference>
<name>A0A6L8S0L6_9FIRM</name>
<evidence type="ECO:0000313" key="6">
    <source>
        <dbReference type="Proteomes" id="UP000472916"/>
    </source>
</evidence>
<dbReference type="EMBL" id="WWSC01000012">
    <property type="protein sequence ID" value="MZK42123.1"/>
    <property type="molecule type" value="Genomic_DNA"/>
</dbReference>
<dbReference type="InterPro" id="IPR013096">
    <property type="entry name" value="Cupin_2"/>
</dbReference>
<gene>
    <name evidence="5" type="ORF">GT528_10575</name>
</gene>
<evidence type="ECO:0000313" key="5">
    <source>
        <dbReference type="EMBL" id="MZK42123.1"/>
    </source>
</evidence>
<keyword evidence="1" id="KW-0805">Transcription regulation</keyword>
<protein>
    <submittedName>
        <fullName evidence="5">AraC family transcriptional regulator</fullName>
    </submittedName>
</protein>
<dbReference type="PROSITE" id="PS00041">
    <property type="entry name" value="HTH_ARAC_FAMILY_1"/>
    <property type="match status" value="1"/>
</dbReference>
<dbReference type="SMART" id="SM00342">
    <property type="entry name" value="HTH_ARAC"/>
    <property type="match status" value="1"/>
</dbReference>
<evidence type="ECO:0000256" key="1">
    <source>
        <dbReference type="ARBA" id="ARBA00023015"/>
    </source>
</evidence>
<evidence type="ECO:0000256" key="3">
    <source>
        <dbReference type="ARBA" id="ARBA00023163"/>
    </source>
</evidence>
<dbReference type="InterPro" id="IPR009057">
    <property type="entry name" value="Homeodomain-like_sf"/>
</dbReference>
<dbReference type="Gene3D" id="2.60.120.10">
    <property type="entry name" value="Jelly Rolls"/>
    <property type="match status" value="1"/>
</dbReference>
<dbReference type="Gene3D" id="1.10.10.60">
    <property type="entry name" value="Homeodomain-like"/>
    <property type="match status" value="2"/>
</dbReference>
<dbReference type="Proteomes" id="UP000472916">
    <property type="component" value="Unassembled WGS sequence"/>
</dbReference>
<dbReference type="GO" id="GO:0043565">
    <property type="term" value="F:sequence-specific DNA binding"/>
    <property type="evidence" value="ECO:0007669"/>
    <property type="project" value="InterPro"/>
</dbReference>
<dbReference type="PROSITE" id="PS01124">
    <property type="entry name" value="HTH_ARAC_FAMILY_2"/>
    <property type="match status" value="1"/>
</dbReference>
<dbReference type="InterPro" id="IPR018060">
    <property type="entry name" value="HTH_AraC"/>
</dbReference>
<dbReference type="PANTHER" id="PTHR43280">
    <property type="entry name" value="ARAC-FAMILY TRANSCRIPTIONAL REGULATOR"/>
    <property type="match status" value="1"/>
</dbReference>
<dbReference type="InterPro" id="IPR018062">
    <property type="entry name" value="HTH_AraC-typ_CS"/>
</dbReference>
<dbReference type="GO" id="GO:0003700">
    <property type="term" value="F:DNA-binding transcription factor activity"/>
    <property type="evidence" value="ECO:0007669"/>
    <property type="project" value="InterPro"/>
</dbReference>
<proteinExistence type="predicted"/>
<reference evidence="5 6" key="1">
    <citation type="journal article" date="2019" name="Nat. Med.">
        <title>A library of human gut bacterial isolates paired with longitudinal multiomics data enables mechanistic microbiome research.</title>
        <authorList>
            <person name="Poyet M."/>
            <person name="Groussin M."/>
            <person name="Gibbons S.M."/>
            <person name="Avila-Pacheco J."/>
            <person name="Jiang X."/>
            <person name="Kearney S.M."/>
            <person name="Perrotta A.R."/>
            <person name="Berdy B."/>
            <person name="Zhao S."/>
            <person name="Lieberman T.D."/>
            <person name="Swanson P.K."/>
            <person name="Smith M."/>
            <person name="Roesemann S."/>
            <person name="Alexander J.E."/>
            <person name="Rich S.A."/>
            <person name="Livny J."/>
            <person name="Vlamakis H."/>
            <person name="Clish C."/>
            <person name="Bullock K."/>
            <person name="Deik A."/>
            <person name="Scott J."/>
            <person name="Pierce K.A."/>
            <person name="Xavier R.J."/>
            <person name="Alm E.J."/>
        </authorList>
    </citation>
    <scope>NUCLEOTIDE SEQUENCE [LARGE SCALE GENOMIC DNA]</scope>
    <source>
        <strain evidence="5 6">BIOML-A6</strain>
    </source>
</reference>
<dbReference type="InterPro" id="IPR020449">
    <property type="entry name" value="Tscrpt_reg_AraC-type_HTH"/>
</dbReference>
<organism evidence="5 6">
    <name type="scientific">Dorea longicatena</name>
    <dbReference type="NCBI Taxonomy" id="88431"/>
    <lineage>
        <taxon>Bacteria</taxon>
        <taxon>Bacillati</taxon>
        <taxon>Bacillota</taxon>
        <taxon>Clostridia</taxon>
        <taxon>Lachnospirales</taxon>
        <taxon>Lachnospiraceae</taxon>
        <taxon>Dorea</taxon>
    </lineage>
</organism>
<dbReference type="PANTHER" id="PTHR43280:SF28">
    <property type="entry name" value="HTH-TYPE TRANSCRIPTIONAL ACTIVATOR RHAS"/>
    <property type="match status" value="1"/>
</dbReference>
<dbReference type="SUPFAM" id="SSF51215">
    <property type="entry name" value="Regulatory protein AraC"/>
    <property type="match status" value="1"/>
</dbReference>
<dbReference type="InterPro" id="IPR014710">
    <property type="entry name" value="RmlC-like_jellyroll"/>
</dbReference>